<dbReference type="GO" id="GO:0003918">
    <property type="term" value="F:DNA topoisomerase type II (double strand cut, ATP-hydrolyzing) activity"/>
    <property type="evidence" value="ECO:0007669"/>
    <property type="project" value="UniProtKB-UniRule"/>
</dbReference>
<keyword evidence="9 10" id="KW-0413">Isomerase</keyword>
<dbReference type="Pfam" id="PF04406">
    <property type="entry name" value="TP6A_N"/>
    <property type="match status" value="1"/>
</dbReference>
<comment type="similarity">
    <text evidence="3 10">Belongs to the TOP6A family.</text>
</comment>
<evidence type="ECO:0000256" key="10">
    <source>
        <dbReference type="PROSITE-ProRule" id="PRU01385"/>
    </source>
</evidence>
<evidence type="ECO:0000256" key="6">
    <source>
        <dbReference type="ARBA" id="ARBA00022842"/>
    </source>
</evidence>
<dbReference type="GO" id="GO:0003677">
    <property type="term" value="F:DNA binding"/>
    <property type="evidence" value="ECO:0007669"/>
    <property type="project" value="UniProtKB-UniRule"/>
</dbReference>
<dbReference type="GO" id="GO:0005694">
    <property type="term" value="C:chromosome"/>
    <property type="evidence" value="ECO:0007669"/>
    <property type="project" value="InterPro"/>
</dbReference>
<dbReference type="PANTHER" id="PTHR10848">
    <property type="entry name" value="MEIOTIC RECOMBINATION PROTEIN SPO11"/>
    <property type="match status" value="1"/>
</dbReference>
<evidence type="ECO:0000256" key="3">
    <source>
        <dbReference type="ARBA" id="ARBA00006559"/>
    </source>
</evidence>
<dbReference type="Proteomes" id="UP000789941">
    <property type="component" value="Unassembled WGS sequence"/>
</dbReference>
<feature type="domain" description="Topoisomerase 6 subunit A/Spo11 TOPRIM" evidence="12">
    <location>
        <begin position="198"/>
        <end position="366"/>
    </location>
</feature>
<feature type="domain" description="Spo11/DNA topoisomerase VI subunit A N-terminal" evidence="11">
    <location>
        <begin position="74"/>
        <end position="143"/>
    </location>
</feature>
<evidence type="ECO:0000256" key="2">
    <source>
        <dbReference type="ARBA" id="ARBA00001946"/>
    </source>
</evidence>
<keyword evidence="5" id="KW-0479">Metal-binding</keyword>
<dbReference type="EC" id="5.6.2.2" evidence="4"/>
<dbReference type="PROSITE" id="PS52041">
    <property type="entry name" value="TOPO_IIB"/>
    <property type="match status" value="1"/>
</dbReference>
<evidence type="ECO:0000256" key="1">
    <source>
        <dbReference type="ARBA" id="ARBA00000185"/>
    </source>
</evidence>
<comment type="cofactor">
    <cofactor evidence="2">
        <name>Mg(2+)</name>
        <dbReference type="ChEBI" id="CHEBI:18420"/>
    </cofactor>
</comment>
<dbReference type="PANTHER" id="PTHR10848:SF0">
    <property type="entry name" value="MEIOTIC RECOMBINATION PROTEIN SPO11"/>
    <property type="match status" value="1"/>
</dbReference>
<evidence type="ECO:0000256" key="9">
    <source>
        <dbReference type="ARBA" id="ARBA00023235"/>
    </source>
</evidence>
<dbReference type="InterPro" id="IPR036388">
    <property type="entry name" value="WH-like_DNA-bd_sf"/>
</dbReference>
<dbReference type="Pfam" id="PF21180">
    <property type="entry name" value="TOP6A-Spo11_Toprim"/>
    <property type="match status" value="1"/>
</dbReference>
<dbReference type="InterPro" id="IPR034136">
    <property type="entry name" value="TOPRIM_Topo6A/Spo11"/>
</dbReference>
<dbReference type="PRINTS" id="PR01550">
    <property type="entry name" value="TOP6AFAMILY"/>
</dbReference>
<dbReference type="GO" id="GO:0005524">
    <property type="term" value="F:ATP binding"/>
    <property type="evidence" value="ECO:0007669"/>
    <property type="project" value="InterPro"/>
</dbReference>
<evidence type="ECO:0000259" key="11">
    <source>
        <dbReference type="Pfam" id="PF04406"/>
    </source>
</evidence>
<organism evidence="13 14">
    <name type="scientific">Candidatus Bilamarchaeum dharawalense</name>
    <dbReference type="NCBI Taxonomy" id="2885759"/>
    <lineage>
        <taxon>Archaea</taxon>
        <taxon>Candidatus Micrarchaeota</taxon>
        <taxon>Candidatus Micrarchaeia</taxon>
        <taxon>Candidatus Anstonellales</taxon>
        <taxon>Candidatus Bilamarchaeaceae</taxon>
        <taxon>Candidatus Bilamarchaeum</taxon>
    </lineage>
</organism>
<evidence type="ECO:0000259" key="12">
    <source>
        <dbReference type="Pfam" id="PF21180"/>
    </source>
</evidence>
<evidence type="ECO:0000256" key="4">
    <source>
        <dbReference type="ARBA" id="ARBA00012895"/>
    </source>
</evidence>
<dbReference type="CDD" id="cd00223">
    <property type="entry name" value="TOPRIM_TopoIIB_SPO"/>
    <property type="match status" value="1"/>
</dbReference>
<evidence type="ECO:0000256" key="7">
    <source>
        <dbReference type="ARBA" id="ARBA00023029"/>
    </source>
</evidence>
<keyword evidence="7 10" id="KW-0799">Topoisomerase</keyword>
<comment type="caution">
    <text evidence="13">The sequence shown here is derived from an EMBL/GenBank/DDBJ whole genome shotgun (WGS) entry which is preliminary data.</text>
</comment>
<evidence type="ECO:0000313" key="13">
    <source>
        <dbReference type="EMBL" id="VVC03036.1"/>
    </source>
</evidence>
<dbReference type="Gene3D" id="1.10.10.10">
    <property type="entry name" value="Winged helix-like DNA-binding domain superfamily/Winged helix DNA-binding domain"/>
    <property type="match status" value="1"/>
</dbReference>
<dbReference type="InterPro" id="IPR013049">
    <property type="entry name" value="Spo11/TopoVI_A_N"/>
</dbReference>
<feature type="active site" description="O-(5'-phospho-DNA)-tyrosine intermediate" evidence="10">
    <location>
        <position position="103"/>
    </location>
</feature>
<evidence type="ECO:0000256" key="5">
    <source>
        <dbReference type="ARBA" id="ARBA00022723"/>
    </source>
</evidence>
<keyword evidence="6" id="KW-0460">Magnesium</keyword>
<evidence type="ECO:0000256" key="8">
    <source>
        <dbReference type="ARBA" id="ARBA00023125"/>
    </source>
</evidence>
<gene>
    <name evidence="13" type="primary">top6A</name>
    <name evidence="13" type="ORF">LFW2832_00160</name>
</gene>
<dbReference type="Gene3D" id="3.40.1360.10">
    <property type="match status" value="1"/>
</dbReference>
<reference evidence="13 14" key="1">
    <citation type="submission" date="2019-08" db="EMBL/GenBank/DDBJ databases">
        <authorList>
            <person name="Vazquez-Campos X."/>
        </authorList>
    </citation>
    <scope>NUCLEOTIDE SEQUENCE [LARGE SCALE GENOMIC DNA]</scope>
    <source>
        <strain evidence="13">LFW-283_2</strain>
    </source>
</reference>
<comment type="catalytic activity">
    <reaction evidence="1 10">
        <text>ATP-dependent breakage, passage and rejoining of double-stranded DNA.</text>
        <dbReference type="EC" id="5.6.2.2"/>
    </reaction>
</comment>
<dbReference type="AlphaFoldDB" id="A0A5E4LT44"/>
<dbReference type="EMBL" id="CABMJJ010000004">
    <property type="protein sequence ID" value="VVC03036.1"/>
    <property type="molecule type" value="Genomic_DNA"/>
</dbReference>
<proteinExistence type="inferred from homology"/>
<dbReference type="InterPro" id="IPR004085">
    <property type="entry name" value="TopoVI_A"/>
</dbReference>
<evidence type="ECO:0000313" key="14">
    <source>
        <dbReference type="Proteomes" id="UP000789941"/>
    </source>
</evidence>
<dbReference type="GO" id="GO:0006265">
    <property type="term" value="P:DNA topological change"/>
    <property type="evidence" value="ECO:0007669"/>
    <property type="project" value="InterPro"/>
</dbReference>
<dbReference type="PRINTS" id="PR01552">
    <property type="entry name" value="TPISMRASE6A"/>
</dbReference>
<keyword evidence="8 10" id="KW-0238">DNA-binding</keyword>
<dbReference type="GO" id="GO:0046872">
    <property type="term" value="F:metal ion binding"/>
    <property type="evidence" value="ECO:0007669"/>
    <property type="project" value="UniProtKB-KW"/>
</dbReference>
<dbReference type="InterPro" id="IPR002815">
    <property type="entry name" value="Spo11/TopoVI_A"/>
</dbReference>
<name>A0A5E4LT44_9ARCH</name>
<protein>
    <recommendedName>
        <fullName evidence="4">DNA topoisomerase (ATP-hydrolyzing)</fullName>
        <ecNumber evidence="4">5.6.2.2</ecNumber>
    </recommendedName>
</protein>
<dbReference type="InterPro" id="IPR036078">
    <property type="entry name" value="Spo11/TopoVI_A_sf"/>
</dbReference>
<sequence>MVKMEVMVMSESPTTKKLELLGKDMVGQIAKGEGPTFETTLRTKSNTIFDESVGCLRTGDKKEQRKFLSMAQARTFMQTVAVAARTRQFLKQDLHTSIRGLFYQLKFSLGEDIDEDLFTEQSESNGLIEDLEVALKIKREDLNLTTDRKGFVAGPMTIMDKFGGEETLIDLEKQGRSGWSIPSDVDNGMEIKKLDADFVLVVEKDALWQRLNEDKFWKKENCLLVTPKGQSTRGTRRLLRKLADKKLPVYCLMDCDAWGWYIYWTIKTGSMNLAYLGRDFAVPEARFLGVTMSDIKEFSFLEKLTIKAKDVDVKRAEEMLGYPWINRHKDWVHELKLVLKTKKKIEQDALQGQRLTFVGEYIKQKIENKRWLA</sequence>
<dbReference type="SUPFAM" id="SSF56726">
    <property type="entry name" value="DNA topoisomerase IV, alpha subunit"/>
    <property type="match status" value="1"/>
</dbReference>
<accession>A0A5E4LT44</accession>